<evidence type="ECO:0000256" key="1">
    <source>
        <dbReference type="SAM" id="Phobius"/>
    </source>
</evidence>
<keyword evidence="1" id="KW-0472">Membrane</keyword>
<name>A0ABU6K8R3_9RHOO</name>
<dbReference type="Proteomes" id="UP001331561">
    <property type="component" value="Unassembled WGS sequence"/>
</dbReference>
<proteinExistence type="predicted"/>
<reference evidence="2 3" key="1">
    <citation type="submission" date="2024-01" db="EMBL/GenBank/DDBJ databases">
        <title>Uliginosibacterium soil sp. nov.</title>
        <authorList>
            <person name="Lv Y."/>
        </authorList>
    </citation>
    <scope>NUCLEOTIDE SEQUENCE [LARGE SCALE GENOMIC DNA]</scope>
    <source>
        <strain evidence="2 3">H3</strain>
    </source>
</reference>
<keyword evidence="1" id="KW-0812">Transmembrane</keyword>
<keyword evidence="3" id="KW-1185">Reference proteome</keyword>
<dbReference type="InterPro" id="IPR011727">
    <property type="entry name" value="CHP02117"/>
</dbReference>
<keyword evidence="1" id="KW-1133">Transmembrane helix</keyword>
<gene>
    <name evidence="2" type="ORF">VVD49_17010</name>
</gene>
<organism evidence="2 3">
    <name type="scientific">Uliginosibacterium silvisoli</name>
    <dbReference type="NCBI Taxonomy" id="3114758"/>
    <lineage>
        <taxon>Bacteria</taxon>
        <taxon>Pseudomonadati</taxon>
        <taxon>Pseudomonadota</taxon>
        <taxon>Betaproteobacteria</taxon>
        <taxon>Rhodocyclales</taxon>
        <taxon>Zoogloeaceae</taxon>
        <taxon>Uliginosibacterium</taxon>
    </lineage>
</organism>
<protein>
    <submittedName>
        <fullName evidence="2">TIGR02117 family protein</fullName>
    </submittedName>
</protein>
<dbReference type="PROSITE" id="PS51257">
    <property type="entry name" value="PROKAR_LIPOPROTEIN"/>
    <property type="match status" value="1"/>
</dbReference>
<comment type="caution">
    <text evidence="2">The sequence shown here is derived from an EMBL/GenBank/DDBJ whole genome shotgun (WGS) entry which is preliminary data.</text>
</comment>
<dbReference type="Pfam" id="PF09601">
    <property type="entry name" value="DUF2459"/>
    <property type="match status" value="1"/>
</dbReference>
<dbReference type="EMBL" id="JAYXHS010000003">
    <property type="protein sequence ID" value="MEC5387433.1"/>
    <property type="molecule type" value="Genomic_DNA"/>
</dbReference>
<sequence length="231" mass="25967">MKNAYRIIALVLFTPLLMLLGYFGVACAMLMFPANDLKADAEQEERIAAYVISNGVHADLVLPIRSDVFDWTEIFPARDIPTPLPATRYIAIGWGDREFYLHTREIADITVSRALAALSGRHRSLIHVTRLESLDFVSNRYALPLTRGQYQALILYIRQTLILGADGAATPIAGYHYGTDDAFYEARGKYSLFNTCNTWIGRALRTAGVKASRWTPLDFTVVWHLRKNGTP</sequence>
<evidence type="ECO:0000313" key="3">
    <source>
        <dbReference type="Proteomes" id="UP001331561"/>
    </source>
</evidence>
<dbReference type="RefSeq" id="WP_327600402.1">
    <property type="nucleotide sequence ID" value="NZ_JAYXHS010000003.1"/>
</dbReference>
<accession>A0ABU6K8R3</accession>
<evidence type="ECO:0000313" key="2">
    <source>
        <dbReference type="EMBL" id="MEC5387433.1"/>
    </source>
</evidence>
<feature type="transmembrane region" description="Helical" evidence="1">
    <location>
        <begin position="7"/>
        <end position="32"/>
    </location>
</feature>
<dbReference type="NCBIfam" id="TIGR02117">
    <property type="entry name" value="chp_urease_rgn"/>
    <property type="match status" value="1"/>
</dbReference>